<evidence type="ECO:0000259" key="3">
    <source>
        <dbReference type="Pfam" id="PF00732"/>
    </source>
</evidence>
<dbReference type="EMBL" id="RYZI01000554">
    <property type="protein sequence ID" value="RWA04532.1"/>
    <property type="molecule type" value="Genomic_DNA"/>
</dbReference>
<keyword evidence="2" id="KW-0040">ANK repeat</keyword>
<dbReference type="Gene3D" id="3.30.560.10">
    <property type="entry name" value="Glucose Oxidase, domain 3"/>
    <property type="match status" value="1"/>
</dbReference>
<dbReference type="Gene3D" id="1.25.40.20">
    <property type="entry name" value="Ankyrin repeat-containing domain"/>
    <property type="match status" value="1"/>
</dbReference>
<reference evidence="6 7" key="1">
    <citation type="submission" date="2018-12" db="EMBL/GenBank/DDBJ databases">
        <title>Draft genome sequence of Xylaria grammica IHI A82.</title>
        <authorList>
            <person name="Buettner E."/>
            <person name="Kellner H."/>
        </authorList>
    </citation>
    <scope>NUCLEOTIDE SEQUENCE [LARGE SCALE GENOMIC DNA]</scope>
    <source>
        <strain evidence="6 7">IHI A82</strain>
    </source>
</reference>
<keyword evidence="7" id="KW-1185">Reference proteome</keyword>
<feature type="domain" description="Glucose-methanol-choline oxidoreductase C-terminal" evidence="4">
    <location>
        <begin position="925"/>
        <end position="1064"/>
    </location>
</feature>
<feature type="domain" description="Glucose-methanol-choline oxidoreductase N-terminal" evidence="3">
    <location>
        <begin position="504"/>
        <end position="796"/>
    </location>
</feature>
<dbReference type="PANTHER" id="PTHR11552:SF210">
    <property type="entry name" value="GLUCOSE-METHANOL-CHOLINE OXIDOREDUCTASE N-TERMINAL DOMAIN-CONTAINING PROTEIN-RELATED"/>
    <property type="match status" value="1"/>
</dbReference>
<evidence type="ECO:0000259" key="4">
    <source>
        <dbReference type="Pfam" id="PF05199"/>
    </source>
</evidence>
<dbReference type="GO" id="GO:0016614">
    <property type="term" value="F:oxidoreductase activity, acting on CH-OH group of donors"/>
    <property type="evidence" value="ECO:0007669"/>
    <property type="project" value="InterPro"/>
</dbReference>
<evidence type="ECO:0000256" key="2">
    <source>
        <dbReference type="PROSITE-ProRule" id="PRU00023"/>
    </source>
</evidence>
<evidence type="ECO:0000259" key="5">
    <source>
        <dbReference type="Pfam" id="PF14420"/>
    </source>
</evidence>
<organism evidence="6 7">
    <name type="scientific">Xylaria grammica</name>
    <dbReference type="NCBI Taxonomy" id="363999"/>
    <lineage>
        <taxon>Eukaryota</taxon>
        <taxon>Fungi</taxon>
        <taxon>Dikarya</taxon>
        <taxon>Ascomycota</taxon>
        <taxon>Pezizomycotina</taxon>
        <taxon>Sordariomycetes</taxon>
        <taxon>Xylariomycetidae</taxon>
        <taxon>Xylariales</taxon>
        <taxon>Xylariaceae</taxon>
        <taxon>Xylaria</taxon>
    </lineage>
</organism>
<dbReference type="PROSITE" id="PS50297">
    <property type="entry name" value="ANK_REP_REGION"/>
    <property type="match status" value="3"/>
</dbReference>
<dbReference type="InterPro" id="IPR000172">
    <property type="entry name" value="GMC_OxRdtase_N"/>
</dbReference>
<dbReference type="InterPro" id="IPR036188">
    <property type="entry name" value="FAD/NAD-bd_sf"/>
</dbReference>
<dbReference type="Pfam" id="PF00732">
    <property type="entry name" value="GMC_oxred_N"/>
    <property type="match status" value="1"/>
</dbReference>
<feature type="repeat" description="ANK" evidence="2">
    <location>
        <begin position="310"/>
        <end position="342"/>
    </location>
</feature>
<comment type="similarity">
    <text evidence="1">Belongs to the GMC oxidoreductase family.</text>
</comment>
<dbReference type="SUPFAM" id="SSF48403">
    <property type="entry name" value="Ankyrin repeat"/>
    <property type="match status" value="1"/>
</dbReference>
<feature type="repeat" description="ANK" evidence="2">
    <location>
        <begin position="345"/>
        <end position="377"/>
    </location>
</feature>
<evidence type="ECO:0000313" key="7">
    <source>
        <dbReference type="Proteomes" id="UP000286045"/>
    </source>
</evidence>
<accession>A0A439CR02</accession>
<dbReference type="Gene3D" id="3.50.50.60">
    <property type="entry name" value="FAD/NAD(P)-binding domain"/>
    <property type="match status" value="1"/>
</dbReference>
<dbReference type="SUPFAM" id="SSF54373">
    <property type="entry name" value="FAD-linked reductases, C-terminal domain"/>
    <property type="match status" value="1"/>
</dbReference>
<dbReference type="Pfam" id="PF14420">
    <property type="entry name" value="Clr5"/>
    <property type="match status" value="1"/>
</dbReference>
<dbReference type="PROSITE" id="PS50088">
    <property type="entry name" value="ANK_REPEAT"/>
    <property type="match status" value="3"/>
</dbReference>
<evidence type="ECO:0000313" key="6">
    <source>
        <dbReference type="EMBL" id="RWA04532.1"/>
    </source>
</evidence>
<dbReference type="InterPro" id="IPR007867">
    <property type="entry name" value="GMC_OxRtase_C"/>
</dbReference>
<evidence type="ECO:0000256" key="1">
    <source>
        <dbReference type="ARBA" id="ARBA00010790"/>
    </source>
</evidence>
<name>A0A439CR02_9PEZI</name>
<dbReference type="Pfam" id="PF05199">
    <property type="entry name" value="GMC_oxred_C"/>
    <property type="match status" value="1"/>
</dbReference>
<proteinExistence type="inferred from homology"/>
<dbReference type="GO" id="GO:0050660">
    <property type="term" value="F:flavin adenine dinucleotide binding"/>
    <property type="evidence" value="ECO:0007669"/>
    <property type="project" value="InterPro"/>
</dbReference>
<dbReference type="AlphaFoldDB" id="A0A439CR02"/>
<sequence>MASQRRANPPEEWERQRQTITDLYSEKPLKDVMAEMEKHHGFKARQVMLPLLQMSIHYSNSDVFYSAWQFENQIREVWGIRKNTKRKEWEAHFEQDGDLESIQRTPAGHDNTGFFRNFVESLADTKSLSRCLEGAVRMEHSEMVCFLLDIGANPFTNEVLKAALTGHKEMLHLLFDKTRPRRAIPKCIRAGVISSVMDESLGSPQALEALLETRAVNLIATERIEMVDGEVTPLGLALVSLLKTPGKDPWMVQMLLTAGSDPNGVAKRVEYGIMQNYTGLMMALKTNRRGIVQLLIDSGADVNLKPRFALKWTPLQYAAKLGHLDMVRMLLERGAEVNAEPAIWSGGTALQFAAISGNCNIAQELLANGALLGALPSRVEGRWPLEGAAEHGRLDMIEFLWTAAIAKGGIDVVGGFERRHCLRAMDFARRKGHLGCRDLISALSGIPIDRLDAEDYGAPWLAYSDSSYSLSSSDEDTLFPIGVSEQADSDNDDYTDMTSQRSPDYVIIGGGTSGLVVANRLCEDPNVEVVVLEAGKDLSLDPRQYKSLQGLAGRSIRQPLGKVLGGSSAIDSQASIAPGKAEIDAWAKLGNPDWDWASLVPSYRKAYTLISPSDEATIRHLGIDWVNDEYRGVSGPIKVSFLGVVENPLCRAWIESFEGLNMVTSADPFSGVSIGGYSNTATVDPDTKVRSYAGSAYGGPARQRPNVRIITDAQVQRITFTETSLGIVRATAVEALVDGKTEIFPSAKEVILAAGVYNTPKLLELSGIGDKTLLDRHGIPVRVDLPGVGENLQDHLMTGLSYEAVDSVVTGGPLMRQEPEVLALAQKLYVENKAGPFTIGGVQSHAFMSTPDASALLDKLPRSLRPTDSEYYDTVRSIIEAPGGSSGAWLMFLAQTNLHEGGKSFVGTQLLPENYVSLGCVQSHPFSRDTTHISSADVNAAPDINPSYFSHPADLEILARHLQDLDTKLRPVQQLAHFLKSNGKRNHPDAFHVRDLEGAKKYVLDTATSAYHSCGSAAMLPREKGGVVDPELVVYGTENLRVVDDSIFPLIPRGNILSSVYAVAERAADIIKGH</sequence>
<dbReference type="InterPro" id="IPR025676">
    <property type="entry name" value="Clr5_dom"/>
</dbReference>
<gene>
    <name evidence="6" type="ORF">EKO27_g10575</name>
</gene>
<comment type="caution">
    <text evidence="6">The sequence shown here is derived from an EMBL/GenBank/DDBJ whole genome shotgun (WGS) entry which is preliminary data.</text>
</comment>
<dbReference type="InterPro" id="IPR036770">
    <property type="entry name" value="Ankyrin_rpt-contain_sf"/>
</dbReference>
<dbReference type="Pfam" id="PF12796">
    <property type="entry name" value="Ank_2"/>
    <property type="match status" value="1"/>
</dbReference>
<feature type="domain" description="Clr5" evidence="5">
    <location>
        <begin position="9"/>
        <end position="82"/>
    </location>
</feature>
<dbReference type="PANTHER" id="PTHR11552">
    <property type="entry name" value="GLUCOSE-METHANOL-CHOLINE GMC OXIDOREDUCTASE"/>
    <property type="match status" value="1"/>
</dbReference>
<dbReference type="SMART" id="SM00248">
    <property type="entry name" value="ANK"/>
    <property type="match status" value="6"/>
</dbReference>
<feature type="repeat" description="ANK" evidence="2">
    <location>
        <begin position="275"/>
        <end position="307"/>
    </location>
</feature>
<dbReference type="STRING" id="363999.A0A439CR02"/>
<dbReference type="SUPFAM" id="SSF51905">
    <property type="entry name" value="FAD/NAD(P)-binding domain"/>
    <property type="match status" value="1"/>
</dbReference>
<protein>
    <submittedName>
        <fullName evidence="6">Uncharacterized protein</fullName>
    </submittedName>
</protein>
<dbReference type="InterPro" id="IPR002110">
    <property type="entry name" value="Ankyrin_rpt"/>
</dbReference>
<dbReference type="Proteomes" id="UP000286045">
    <property type="component" value="Unassembled WGS sequence"/>
</dbReference>
<dbReference type="InterPro" id="IPR012132">
    <property type="entry name" value="GMC_OxRdtase"/>
</dbReference>